<dbReference type="PANTHER" id="PTHR42718">
    <property type="entry name" value="MAJOR FACILITATOR SUPERFAMILY MULTIDRUG TRANSPORTER MFSC"/>
    <property type="match status" value="1"/>
</dbReference>
<evidence type="ECO:0000313" key="9">
    <source>
        <dbReference type="Proteomes" id="UP000738359"/>
    </source>
</evidence>
<dbReference type="Proteomes" id="UP000738359">
    <property type="component" value="Unassembled WGS sequence"/>
</dbReference>
<dbReference type="OrthoDB" id="2130629at2759"/>
<evidence type="ECO:0000256" key="3">
    <source>
        <dbReference type="ARBA" id="ARBA00022692"/>
    </source>
</evidence>
<dbReference type="EMBL" id="JAAAHY010002979">
    <property type="protein sequence ID" value="KAF9943686.1"/>
    <property type="molecule type" value="Genomic_DNA"/>
</dbReference>
<dbReference type="GO" id="GO:0022857">
    <property type="term" value="F:transmembrane transporter activity"/>
    <property type="evidence" value="ECO:0007669"/>
    <property type="project" value="InterPro"/>
</dbReference>
<evidence type="ECO:0000256" key="2">
    <source>
        <dbReference type="ARBA" id="ARBA00022448"/>
    </source>
</evidence>
<proteinExistence type="predicted"/>
<feature type="domain" description="Major facilitator superfamily (MFS) profile" evidence="7">
    <location>
        <begin position="1"/>
        <end position="83"/>
    </location>
</feature>
<dbReference type="InterPro" id="IPR036259">
    <property type="entry name" value="MFS_trans_sf"/>
</dbReference>
<reference evidence="8" key="1">
    <citation type="journal article" date="2020" name="Fungal Divers.">
        <title>Resolving the Mortierellaceae phylogeny through synthesis of multi-gene phylogenetics and phylogenomics.</title>
        <authorList>
            <person name="Vandepol N."/>
            <person name="Liber J."/>
            <person name="Desiro A."/>
            <person name="Na H."/>
            <person name="Kennedy M."/>
            <person name="Barry K."/>
            <person name="Grigoriev I.V."/>
            <person name="Miller A.N."/>
            <person name="O'Donnell K."/>
            <person name="Stajich J.E."/>
            <person name="Bonito G."/>
        </authorList>
    </citation>
    <scope>NUCLEOTIDE SEQUENCE</scope>
    <source>
        <strain evidence="8">CK1249</strain>
    </source>
</reference>
<dbReference type="InterPro" id="IPR020846">
    <property type="entry name" value="MFS_dom"/>
</dbReference>
<organism evidence="8 9">
    <name type="scientific">Mortierella alpina</name>
    <name type="common">Oleaginous fungus</name>
    <name type="synonym">Mortierella renispora</name>
    <dbReference type="NCBI Taxonomy" id="64518"/>
    <lineage>
        <taxon>Eukaryota</taxon>
        <taxon>Fungi</taxon>
        <taxon>Fungi incertae sedis</taxon>
        <taxon>Mucoromycota</taxon>
        <taxon>Mortierellomycotina</taxon>
        <taxon>Mortierellomycetes</taxon>
        <taxon>Mortierellales</taxon>
        <taxon>Mortierellaceae</taxon>
        <taxon>Mortierella</taxon>
    </lineage>
</organism>
<comment type="subcellular location">
    <subcellularLocation>
        <location evidence="1">Membrane</location>
        <topology evidence="1">Multi-pass membrane protein</topology>
    </subcellularLocation>
</comment>
<keyword evidence="2" id="KW-0813">Transport</keyword>
<dbReference type="Gene3D" id="1.20.1720.10">
    <property type="entry name" value="Multidrug resistance protein D"/>
    <property type="match status" value="1"/>
</dbReference>
<evidence type="ECO:0000256" key="5">
    <source>
        <dbReference type="ARBA" id="ARBA00023136"/>
    </source>
</evidence>
<evidence type="ECO:0000313" key="8">
    <source>
        <dbReference type="EMBL" id="KAF9943686.1"/>
    </source>
</evidence>
<dbReference type="Pfam" id="PF07690">
    <property type="entry name" value="MFS_1"/>
    <property type="match status" value="1"/>
</dbReference>
<dbReference type="PROSITE" id="PS50850">
    <property type="entry name" value="MFS"/>
    <property type="match status" value="1"/>
</dbReference>
<feature type="non-terminal residue" evidence="8">
    <location>
        <position position="83"/>
    </location>
</feature>
<evidence type="ECO:0000256" key="4">
    <source>
        <dbReference type="ARBA" id="ARBA00022989"/>
    </source>
</evidence>
<evidence type="ECO:0000256" key="6">
    <source>
        <dbReference type="SAM" id="Phobius"/>
    </source>
</evidence>
<gene>
    <name evidence="8" type="ORF">BGZ70_005573</name>
</gene>
<feature type="transmembrane region" description="Helical" evidence="6">
    <location>
        <begin position="31"/>
        <end position="49"/>
    </location>
</feature>
<dbReference type="PANTHER" id="PTHR42718:SF9">
    <property type="entry name" value="MAJOR FACILITATOR SUPERFAMILY MULTIDRUG TRANSPORTER MFSC"/>
    <property type="match status" value="1"/>
</dbReference>
<protein>
    <recommendedName>
        <fullName evidence="7">Major facilitator superfamily (MFS) profile domain-containing protein</fullName>
    </recommendedName>
</protein>
<keyword evidence="5 6" id="KW-0472">Membrane</keyword>
<name>A0A9P6LUD4_MORAP</name>
<dbReference type="InterPro" id="IPR011701">
    <property type="entry name" value="MFS"/>
</dbReference>
<evidence type="ECO:0000259" key="7">
    <source>
        <dbReference type="PROSITE" id="PS50850"/>
    </source>
</evidence>
<evidence type="ECO:0000256" key="1">
    <source>
        <dbReference type="ARBA" id="ARBA00004141"/>
    </source>
</evidence>
<dbReference type="GO" id="GO:0016020">
    <property type="term" value="C:membrane"/>
    <property type="evidence" value="ECO:0007669"/>
    <property type="project" value="UniProtKB-SubCell"/>
</dbReference>
<sequence>MAQMLDLINISSVTITLPDIMKEVGYTVDQLQWVTSAYALAYGAFLLIGGRLGDLFGHRRIFILGVTWFSIWAVVNGFAKDPI</sequence>
<comment type="caution">
    <text evidence="8">The sequence shown here is derived from an EMBL/GenBank/DDBJ whole genome shotgun (WGS) entry which is preliminary data.</text>
</comment>
<dbReference type="AlphaFoldDB" id="A0A9P6LUD4"/>
<keyword evidence="3 6" id="KW-0812">Transmembrane</keyword>
<dbReference type="SUPFAM" id="SSF103473">
    <property type="entry name" value="MFS general substrate transporter"/>
    <property type="match status" value="1"/>
</dbReference>
<accession>A0A9P6LUD4</accession>
<keyword evidence="9" id="KW-1185">Reference proteome</keyword>
<feature type="transmembrane region" description="Helical" evidence="6">
    <location>
        <begin position="61"/>
        <end position="79"/>
    </location>
</feature>
<keyword evidence="4 6" id="KW-1133">Transmembrane helix</keyword>